<feature type="transmembrane region" description="Helical" evidence="8">
    <location>
        <begin position="97"/>
        <end position="113"/>
    </location>
</feature>
<name>A0ABS2NFN8_9BACI</name>
<dbReference type="InterPro" id="IPR052017">
    <property type="entry name" value="TSUP"/>
</dbReference>
<dbReference type="RefSeq" id="WP_205173842.1">
    <property type="nucleotide sequence ID" value="NZ_JAFBDZ010000003.1"/>
</dbReference>
<evidence type="ECO:0000313" key="9">
    <source>
        <dbReference type="EMBL" id="MBM7586647.1"/>
    </source>
</evidence>
<keyword evidence="7 8" id="KW-0472">Membrane</keyword>
<protein>
    <recommendedName>
        <fullName evidence="8">Probable membrane transporter protein</fullName>
    </recommendedName>
</protein>
<dbReference type="PANTHER" id="PTHR30269:SF0">
    <property type="entry name" value="MEMBRANE TRANSPORTER PROTEIN YFCA-RELATED"/>
    <property type="match status" value="1"/>
</dbReference>
<keyword evidence="4 8" id="KW-1003">Cell membrane</keyword>
<dbReference type="Proteomes" id="UP001646157">
    <property type="component" value="Unassembled WGS sequence"/>
</dbReference>
<feature type="transmembrane region" description="Helical" evidence="8">
    <location>
        <begin position="194"/>
        <end position="211"/>
    </location>
</feature>
<keyword evidence="10" id="KW-1185">Reference proteome</keyword>
<evidence type="ECO:0000256" key="2">
    <source>
        <dbReference type="ARBA" id="ARBA00009142"/>
    </source>
</evidence>
<evidence type="ECO:0000256" key="6">
    <source>
        <dbReference type="ARBA" id="ARBA00022989"/>
    </source>
</evidence>
<keyword evidence="5 8" id="KW-0812">Transmembrane</keyword>
<evidence type="ECO:0000313" key="10">
    <source>
        <dbReference type="Proteomes" id="UP001646157"/>
    </source>
</evidence>
<feature type="transmembrane region" description="Helical" evidence="8">
    <location>
        <begin position="133"/>
        <end position="156"/>
    </location>
</feature>
<feature type="transmembrane region" description="Helical" evidence="8">
    <location>
        <begin position="29"/>
        <end position="60"/>
    </location>
</feature>
<proteinExistence type="inferred from homology"/>
<feature type="transmembrane region" description="Helical" evidence="8">
    <location>
        <begin position="223"/>
        <end position="240"/>
    </location>
</feature>
<dbReference type="PANTHER" id="PTHR30269">
    <property type="entry name" value="TRANSMEMBRANE PROTEIN YFCA"/>
    <property type="match status" value="1"/>
</dbReference>
<evidence type="ECO:0000256" key="8">
    <source>
        <dbReference type="RuleBase" id="RU363041"/>
    </source>
</evidence>
<evidence type="ECO:0000256" key="1">
    <source>
        <dbReference type="ARBA" id="ARBA00004651"/>
    </source>
</evidence>
<dbReference type="EMBL" id="JAFBDZ010000003">
    <property type="protein sequence ID" value="MBM7586647.1"/>
    <property type="molecule type" value="Genomic_DNA"/>
</dbReference>
<evidence type="ECO:0000256" key="7">
    <source>
        <dbReference type="ARBA" id="ARBA00023136"/>
    </source>
</evidence>
<feature type="transmembrane region" description="Helical" evidence="8">
    <location>
        <begin position="72"/>
        <end position="91"/>
    </location>
</feature>
<organism evidence="9 10">
    <name type="scientific">Rossellomorea pakistanensis</name>
    <dbReference type="NCBI Taxonomy" id="992288"/>
    <lineage>
        <taxon>Bacteria</taxon>
        <taxon>Bacillati</taxon>
        <taxon>Bacillota</taxon>
        <taxon>Bacilli</taxon>
        <taxon>Bacillales</taxon>
        <taxon>Bacillaceae</taxon>
        <taxon>Rossellomorea</taxon>
    </lineage>
</organism>
<dbReference type="InterPro" id="IPR002781">
    <property type="entry name" value="TM_pro_TauE-like"/>
</dbReference>
<dbReference type="Pfam" id="PF01925">
    <property type="entry name" value="TauE"/>
    <property type="match status" value="1"/>
</dbReference>
<keyword evidence="6 8" id="KW-1133">Transmembrane helix</keyword>
<evidence type="ECO:0000256" key="4">
    <source>
        <dbReference type="ARBA" id="ARBA00022475"/>
    </source>
</evidence>
<gene>
    <name evidence="9" type="ORF">JOC86_003199</name>
</gene>
<comment type="subcellular location">
    <subcellularLocation>
        <location evidence="1 8">Cell membrane</location>
        <topology evidence="1 8">Multi-pass membrane protein</topology>
    </subcellularLocation>
</comment>
<evidence type="ECO:0000256" key="3">
    <source>
        <dbReference type="ARBA" id="ARBA00022448"/>
    </source>
</evidence>
<sequence length="241" mass="26730">MMILMFMTGLFVAFIGTFAGSGGLIGMPIMLIVGLPVHTAIATAKFSNMISSFSSFYYLLKMKKVEWNEARNIIPIAITGGITGGLIASYISPKVMEIIAILLLLFALLLSLWKKPSKNEKESKNKQRLSPLLFSIAVYDGVFGPGQATLLMYLYLNKGFQYIKAVAFTRFQTFLSCTGAFIMYFSNDYFDWKVGIPFALGGLIGAQMAVRFTDKISAKNAKLLLNIITMLLIIQLIYSLF</sequence>
<comment type="caution">
    <text evidence="9">The sequence shown here is derived from an EMBL/GenBank/DDBJ whole genome shotgun (WGS) entry which is preliminary data.</text>
</comment>
<keyword evidence="3" id="KW-0813">Transport</keyword>
<reference evidence="9 10" key="1">
    <citation type="submission" date="2021-01" db="EMBL/GenBank/DDBJ databases">
        <title>Genomic Encyclopedia of Type Strains, Phase IV (KMG-IV): sequencing the most valuable type-strain genomes for metagenomic binning, comparative biology and taxonomic classification.</title>
        <authorList>
            <person name="Goeker M."/>
        </authorList>
    </citation>
    <scope>NUCLEOTIDE SEQUENCE [LARGE SCALE GENOMIC DNA]</scope>
    <source>
        <strain evidence="9 10">DSM 24834</strain>
    </source>
</reference>
<comment type="similarity">
    <text evidence="2 8">Belongs to the 4-toluene sulfonate uptake permease (TSUP) (TC 2.A.102) family.</text>
</comment>
<evidence type="ECO:0000256" key="5">
    <source>
        <dbReference type="ARBA" id="ARBA00022692"/>
    </source>
</evidence>
<accession>A0ABS2NFN8</accession>